<dbReference type="Gene3D" id="3.40.190.10">
    <property type="entry name" value="Periplasmic binding protein-like II"/>
    <property type="match status" value="2"/>
</dbReference>
<protein>
    <submittedName>
        <fullName evidence="6">LysR family transcriptional regulator</fullName>
    </submittedName>
</protein>
<dbReference type="InterPro" id="IPR036388">
    <property type="entry name" value="WH-like_DNA-bd_sf"/>
</dbReference>
<reference evidence="7" key="1">
    <citation type="journal article" date="2021" name="Curr. Microbiol.">
        <title>Complete genome of nocamycin-producing strain Saccharothrix syringae NRRL B-16468 reveals the biosynthetic potential for secondary metabolites.</title>
        <authorList>
            <person name="Mo X."/>
            <person name="Yang S."/>
        </authorList>
    </citation>
    <scope>NUCLEOTIDE SEQUENCE [LARGE SCALE GENOMIC DNA]</scope>
    <source>
        <strain evidence="7">ATCC 51364 / DSM 43886 / JCM 6844 / KCTC 9398 / NBRC 14523 / NRRL B-16468 / INA 2240</strain>
    </source>
</reference>
<dbReference type="AlphaFoldDB" id="A0A5Q0HF64"/>
<dbReference type="PANTHER" id="PTHR30346">
    <property type="entry name" value="TRANSCRIPTIONAL DUAL REGULATOR HCAR-RELATED"/>
    <property type="match status" value="1"/>
</dbReference>
<evidence type="ECO:0000256" key="2">
    <source>
        <dbReference type="ARBA" id="ARBA00023015"/>
    </source>
</evidence>
<gene>
    <name evidence="6" type="ORF">EKG83_24985</name>
</gene>
<dbReference type="GO" id="GO:0003677">
    <property type="term" value="F:DNA binding"/>
    <property type="evidence" value="ECO:0007669"/>
    <property type="project" value="UniProtKB-KW"/>
</dbReference>
<dbReference type="OrthoDB" id="4140098at2"/>
<dbReference type="InterPro" id="IPR000847">
    <property type="entry name" value="LysR_HTH_N"/>
</dbReference>
<dbReference type="SUPFAM" id="SSF46785">
    <property type="entry name" value="Winged helix' DNA-binding domain"/>
    <property type="match status" value="1"/>
</dbReference>
<dbReference type="InterPro" id="IPR036390">
    <property type="entry name" value="WH_DNA-bd_sf"/>
</dbReference>
<dbReference type="InterPro" id="IPR005119">
    <property type="entry name" value="LysR_subst-bd"/>
</dbReference>
<comment type="similarity">
    <text evidence="1">Belongs to the LysR transcriptional regulatory family.</text>
</comment>
<sequence length="282" mass="29801">METRELAYFVAVAEELHFGRAAERLGLAQPPLSRAIRQLERRLGVVLFERTSRKVELTGAGEELLDGARRALVAVAAAGRRAQRAGRPEPELVLVVKPGGDSGLLGPILDAYAADPDAVPVDVLVCGIGEQAHLLRDGRADVGFLHLPHDDLTGLDHERLLVEPAVAVLPAHHALAGRAEVRMADLAGEPLPRWPGSAADAGGPLVRDSAQLMQLIALGRAVAVLPDSARRHLIGDLVAVPVVDGPLTTVVVAWPEWSRSRPAAAFARVALRVAEGARTPAG</sequence>
<keyword evidence="3" id="KW-0238">DNA-binding</keyword>
<evidence type="ECO:0000313" key="7">
    <source>
        <dbReference type="Proteomes" id="UP000325787"/>
    </source>
</evidence>
<dbReference type="PANTHER" id="PTHR30346:SF0">
    <property type="entry name" value="HCA OPERON TRANSCRIPTIONAL ACTIVATOR HCAR"/>
    <property type="match status" value="1"/>
</dbReference>
<evidence type="ECO:0000256" key="1">
    <source>
        <dbReference type="ARBA" id="ARBA00009437"/>
    </source>
</evidence>
<proteinExistence type="inferred from homology"/>
<keyword evidence="2" id="KW-0805">Transcription regulation</keyword>
<evidence type="ECO:0000313" key="6">
    <source>
        <dbReference type="EMBL" id="QFZ24483.1"/>
    </source>
</evidence>
<keyword evidence="7" id="KW-1185">Reference proteome</keyword>
<dbReference type="PROSITE" id="PS50931">
    <property type="entry name" value="HTH_LYSR"/>
    <property type="match status" value="1"/>
</dbReference>
<dbReference type="Pfam" id="PF00126">
    <property type="entry name" value="HTH_1"/>
    <property type="match status" value="1"/>
</dbReference>
<dbReference type="SUPFAM" id="SSF53850">
    <property type="entry name" value="Periplasmic binding protein-like II"/>
    <property type="match status" value="1"/>
</dbReference>
<name>A0A5Q0HF64_SACSY</name>
<dbReference type="Pfam" id="PF03466">
    <property type="entry name" value="LysR_substrate"/>
    <property type="match status" value="1"/>
</dbReference>
<dbReference type="Gene3D" id="1.10.10.10">
    <property type="entry name" value="Winged helix-like DNA-binding domain superfamily/Winged helix DNA-binding domain"/>
    <property type="match status" value="1"/>
</dbReference>
<accession>A0A5Q0HF64</accession>
<dbReference type="EMBL" id="CP034550">
    <property type="protein sequence ID" value="QFZ24483.1"/>
    <property type="molecule type" value="Genomic_DNA"/>
</dbReference>
<dbReference type="GO" id="GO:0032993">
    <property type="term" value="C:protein-DNA complex"/>
    <property type="evidence" value="ECO:0007669"/>
    <property type="project" value="TreeGrafter"/>
</dbReference>
<dbReference type="CDD" id="cd08414">
    <property type="entry name" value="PBP2_LTTR_aromatics_like"/>
    <property type="match status" value="1"/>
</dbReference>
<dbReference type="Proteomes" id="UP000325787">
    <property type="component" value="Chromosome"/>
</dbReference>
<dbReference type="GO" id="GO:0003700">
    <property type="term" value="F:DNA-binding transcription factor activity"/>
    <property type="evidence" value="ECO:0007669"/>
    <property type="project" value="InterPro"/>
</dbReference>
<evidence type="ECO:0000256" key="4">
    <source>
        <dbReference type="ARBA" id="ARBA00023163"/>
    </source>
</evidence>
<organism evidence="6 7">
    <name type="scientific">Saccharothrix syringae</name>
    <name type="common">Nocardiopsis syringae</name>
    <dbReference type="NCBI Taxonomy" id="103733"/>
    <lineage>
        <taxon>Bacteria</taxon>
        <taxon>Bacillati</taxon>
        <taxon>Actinomycetota</taxon>
        <taxon>Actinomycetes</taxon>
        <taxon>Pseudonocardiales</taxon>
        <taxon>Pseudonocardiaceae</taxon>
        <taxon>Saccharothrix</taxon>
    </lineage>
</organism>
<keyword evidence="4" id="KW-0804">Transcription</keyword>
<evidence type="ECO:0000259" key="5">
    <source>
        <dbReference type="PROSITE" id="PS50931"/>
    </source>
</evidence>
<feature type="domain" description="HTH lysR-type" evidence="5">
    <location>
        <begin position="1"/>
        <end position="58"/>
    </location>
</feature>
<dbReference type="KEGG" id="ssyi:EKG83_24985"/>
<evidence type="ECO:0000256" key="3">
    <source>
        <dbReference type="ARBA" id="ARBA00023125"/>
    </source>
</evidence>
<dbReference type="PRINTS" id="PR00039">
    <property type="entry name" value="HTHLYSR"/>
</dbReference>
<dbReference type="FunFam" id="1.10.10.10:FF:000001">
    <property type="entry name" value="LysR family transcriptional regulator"/>
    <property type="match status" value="1"/>
</dbReference>